<dbReference type="Proteomes" id="UP000008467">
    <property type="component" value="Chromosome"/>
</dbReference>
<organism evidence="2 3">
    <name type="scientific">Cellulosilyticum lentocellum (strain ATCC 49066 / DSM 5427 / NCIMB 11756 / RHM5)</name>
    <name type="common">Clostridium lentocellum</name>
    <dbReference type="NCBI Taxonomy" id="642492"/>
    <lineage>
        <taxon>Bacteria</taxon>
        <taxon>Bacillati</taxon>
        <taxon>Bacillota</taxon>
        <taxon>Clostridia</taxon>
        <taxon>Lachnospirales</taxon>
        <taxon>Cellulosilyticaceae</taxon>
        <taxon>Cellulosilyticum</taxon>
    </lineage>
</organism>
<proteinExistence type="predicted"/>
<feature type="domain" description="DUF6906" evidence="1">
    <location>
        <begin position="1"/>
        <end position="50"/>
    </location>
</feature>
<accession>F2JQS2</accession>
<evidence type="ECO:0000313" key="3">
    <source>
        <dbReference type="Proteomes" id="UP000008467"/>
    </source>
</evidence>
<evidence type="ECO:0000313" key="2">
    <source>
        <dbReference type="EMBL" id="ADZ82667.1"/>
    </source>
</evidence>
<dbReference type="STRING" id="642492.Clole_0935"/>
<dbReference type="InterPro" id="IPR054201">
    <property type="entry name" value="DUF6906"/>
</dbReference>
<dbReference type="Pfam" id="PF21847">
    <property type="entry name" value="DUF6906"/>
    <property type="match status" value="1"/>
</dbReference>
<dbReference type="HOGENOM" id="CLU_196134_1_0_9"/>
<dbReference type="AlphaFoldDB" id="F2JQS2"/>
<evidence type="ECO:0000259" key="1">
    <source>
        <dbReference type="Pfam" id="PF21847"/>
    </source>
</evidence>
<protein>
    <recommendedName>
        <fullName evidence="1">DUF6906 domain-containing protein</fullName>
    </recommendedName>
</protein>
<dbReference type="RefSeq" id="WP_013655968.1">
    <property type="nucleotide sequence ID" value="NC_015275.1"/>
</dbReference>
<name>F2JQS2_CELLD</name>
<dbReference type="KEGG" id="cle:Clole_0935"/>
<reference evidence="2 3" key="1">
    <citation type="journal article" date="2011" name="J. Bacteriol.">
        <title>Complete genome sequence of the cellulose-degrading bacterium Cellulosilyticum lentocellum.</title>
        <authorList>
            <consortium name="US DOE Joint Genome Institute"/>
            <person name="Miller D.A."/>
            <person name="Suen G."/>
            <person name="Bruce D."/>
            <person name="Copeland A."/>
            <person name="Cheng J.F."/>
            <person name="Detter C."/>
            <person name="Goodwin L.A."/>
            <person name="Han C.S."/>
            <person name="Hauser L.J."/>
            <person name="Land M.L."/>
            <person name="Lapidus A."/>
            <person name="Lucas S."/>
            <person name="Meincke L."/>
            <person name="Pitluck S."/>
            <person name="Tapia R."/>
            <person name="Teshima H."/>
            <person name="Woyke T."/>
            <person name="Fox B.G."/>
            <person name="Angert E.R."/>
            <person name="Currie C.R."/>
        </authorList>
    </citation>
    <scope>NUCLEOTIDE SEQUENCE [LARGE SCALE GENOMIC DNA]</scope>
    <source>
        <strain evidence="3">ATCC 49066 / DSM 5427 / NCIMB 11756 / RHM5</strain>
    </source>
</reference>
<gene>
    <name evidence="2" type="ordered locus">Clole_0935</name>
</gene>
<dbReference type="EMBL" id="CP002582">
    <property type="protein sequence ID" value="ADZ82667.1"/>
    <property type="molecule type" value="Genomic_DNA"/>
</dbReference>
<keyword evidence="3" id="KW-1185">Reference proteome</keyword>
<sequence length="52" mass="6193">MKHGTKPTKKQCILISRRKLDPKNWLVERDTNEKLVIISRSGKQKRDVYKEV</sequence>